<comment type="function">
    <text evidence="1 6">Required for the transposition of the insertion element.</text>
</comment>
<dbReference type="Proteomes" id="UP000516361">
    <property type="component" value="Chromosome"/>
</dbReference>
<dbReference type="KEGG" id="ocy:OSSY52_00290"/>
<proteinExistence type="inferred from homology"/>
<evidence type="ECO:0000313" key="7">
    <source>
        <dbReference type="EMBL" id="BBE29888.1"/>
    </source>
</evidence>
<dbReference type="AlphaFoldDB" id="A0A7G1G182"/>
<accession>A0A7G1G182</accession>
<evidence type="ECO:0000256" key="4">
    <source>
        <dbReference type="ARBA" id="ARBA00023125"/>
    </source>
</evidence>
<reference evidence="7 8" key="1">
    <citation type="submission" date="2018-06" db="EMBL/GenBank/DDBJ databases">
        <title>Genome sequencing of Oceanotoga sp. sy52.</title>
        <authorList>
            <person name="Mori K."/>
        </authorList>
    </citation>
    <scope>NUCLEOTIDE SEQUENCE [LARGE SCALE GENOMIC DNA]</scope>
    <source>
        <strain evidence="8">sy52</strain>
    </source>
</reference>
<dbReference type="PANTHER" id="PTHR33217:SF8">
    <property type="entry name" value="MUTATOR FAMILY TRANSPOSASE"/>
    <property type="match status" value="1"/>
</dbReference>
<evidence type="ECO:0000256" key="2">
    <source>
        <dbReference type="ARBA" id="ARBA00010961"/>
    </source>
</evidence>
<dbReference type="Pfam" id="PF00872">
    <property type="entry name" value="Transposase_mut"/>
    <property type="match status" value="1"/>
</dbReference>
<keyword evidence="4 6" id="KW-0238">DNA-binding</keyword>
<dbReference type="GO" id="GO:0006313">
    <property type="term" value="P:DNA transposition"/>
    <property type="evidence" value="ECO:0007669"/>
    <property type="project" value="UniProtKB-UniRule"/>
</dbReference>
<dbReference type="GO" id="GO:0004803">
    <property type="term" value="F:transposase activity"/>
    <property type="evidence" value="ECO:0007669"/>
    <property type="project" value="UniProtKB-UniRule"/>
</dbReference>
<evidence type="ECO:0000256" key="1">
    <source>
        <dbReference type="ARBA" id="ARBA00002190"/>
    </source>
</evidence>
<dbReference type="InParanoid" id="A0A7G1G182"/>
<dbReference type="PANTHER" id="PTHR33217">
    <property type="entry name" value="TRANSPOSASE FOR INSERTION SEQUENCE ELEMENT IS1081"/>
    <property type="match status" value="1"/>
</dbReference>
<evidence type="ECO:0000256" key="5">
    <source>
        <dbReference type="ARBA" id="ARBA00023172"/>
    </source>
</evidence>
<organism evidence="7 8">
    <name type="scientific">Tepiditoga spiralis</name>
    <dbReference type="NCBI Taxonomy" id="2108365"/>
    <lineage>
        <taxon>Bacteria</taxon>
        <taxon>Thermotogati</taxon>
        <taxon>Thermotogota</taxon>
        <taxon>Thermotogae</taxon>
        <taxon>Petrotogales</taxon>
        <taxon>Petrotogaceae</taxon>
        <taxon>Tepiditoga</taxon>
    </lineage>
</organism>
<dbReference type="GO" id="GO:0003677">
    <property type="term" value="F:DNA binding"/>
    <property type="evidence" value="ECO:0007669"/>
    <property type="project" value="UniProtKB-UniRule"/>
</dbReference>
<name>A0A7G1G182_9BACT</name>
<dbReference type="InterPro" id="IPR001207">
    <property type="entry name" value="Transposase_mutator"/>
</dbReference>
<gene>
    <name evidence="7" type="ORF">OSSY52_00290</name>
</gene>
<keyword evidence="8" id="KW-1185">Reference proteome</keyword>
<sequence length="238" mass="27900">MYVTIRKDYEVKNYALYTALAYDANGIKDILGIWLNESESKHKWMQIFDELKARGVEDIFFISMDGVSGLEDGAKSIFPNVIVQRCIVHLIRNSLKYIPSKFYKSFTSSIKKFYTAPNLKTAQSEFELFKVAWSQYPGAVSVWERNFHFVEQLFDFGSAVRKIMYTTNPIESVNSSFRKVVKKGAFPNEKALFKLIFLRINELYSKWNSRPVPNWALVRNQLDIDPRFQSRFRNFSDF</sequence>
<keyword evidence="6" id="KW-0814">Transposable element</keyword>
<evidence type="ECO:0000256" key="3">
    <source>
        <dbReference type="ARBA" id="ARBA00022578"/>
    </source>
</evidence>
<dbReference type="EMBL" id="AP018712">
    <property type="protein sequence ID" value="BBE29888.1"/>
    <property type="molecule type" value="Genomic_DNA"/>
</dbReference>
<keyword evidence="5 6" id="KW-0233">DNA recombination</keyword>
<protein>
    <recommendedName>
        <fullName evidence="6">Mutator family transposase</fullName>
    </recommendedName>
</protein>
<evidence type="ECO:0000256" key="6">
    <source>
        <dbReference type="RuleBase" id="RU365089"/>
    </source>
</evidence>
<keyword evidence="3 6" id="KW-0815">Transposition</keyword>
<comment type="similarity">
    <text evidence="2 6">Belongs to the transposase mutator family.</text>
</comment>
<evidence type="ECO:0000313" key="8">
    <source>
        <dbReference type="Proteomes" id="UP000516361"/>
    </source>
</evidence>